<dbReference type="Gene3D" id="2.40.30.70">
    <property type="entry name" value="YaeB-like"/>
    <property type="match status" value="1"/>
</dbReference>
<dbReference type="OrthoDB" id="9799092at2"/>
<dbReference type="PROSITE" id="PS51668">
    <property type="entry name" value="TSAA_2"/>
    <property type="match status" value="1"/>
</dbReference>
<evidence type="ECO:0000313" key="4">
    <source>
        <dbReference type="Proteomes" id="UP000062260"/>
    </source>
</evidence>
<dbReference type="InterPro" id="IPR040372">
    <property type="entry name" value="YaeB-like"/>
</dbReference>
<dbReference type="Gene3D" id="3.30.2310.10">
    <property type="entry name" value="YaeB-like"/>
    <property type="match status" value="1"/>
</dbReference>
<accession>A0A0X8FK59</accession>
<protein>
    <submittedName>
        <fullName evidence="3">Uncharacterized protein</fullName>
    </submittedName>
</protein>
<dbReference type="Pfam" id="PF18389">
    <property type="entry name" value="TrmO_C"/>
    <property type="match status" value="1"/>
</dbReference>
<evidence type="ECO:0000256" key="1">
    <source>
        <dbReference type="ARBA" id="ARBA00022691"/>
    </source>
</evidence>
<dbReference type="CDD" id="cd09281">
    <property type="entry name" value="UPF0066"/>
    <property type="match status" value="1"/>
</dbReference>
<proteinExistence type="inferred from homology"/>
<name>A0A0X8FK59_9LACT</name>
<dbReference type="InterPro" id="IPR041369">
    <property type="entry name" value="TrmO_C"/>
</dbReference>
<dbReference type="InterPro" id="IPR036413">
    <property type="entry name" value="YaeB-like_sf"/>
</dbReference>
<dbReference type="InterPro" id="IPR002052">
    <property type="entry name" value="DNA_methylase_N6_adenine_CS"/>
</dbReference>
<dbReference type="InterPro" id="IPR023370">
    <property type="entry name" value="TrmO-like_N"/>
</dbReference>
<dbReference type="SUPFAM" id="SSF118196">
    <property type="entry name" value="YaeB-like"/>
    <property type="match status" value="1"/>
</dbReference>
<sequence length="226" mass="25417">MELTAIGHIKSPFKEKFGIPRQGALVASSQAEIIFNPPYNQSSYFEGLADFSHIWVIWGFNAANQDREKATVRPPRLGGNQRLGVFASRSPFRPNHLGLTAVKLEELKEVKGKVSLLVQGVDMLDGTPVYDIKPYISEADQVMDSHDGFVDQNQFPKLAVDMPASLLADIDPTVIQTLSDILAHDPRPAYKHNPERIYGLRYDRFNVRFRVRDDQVQVISIEEVLG</sequence>
<dbReference type="GO" id="GO:0003676">
    <property type="term" value="F:nucleic acid binding"/>
    <property type="evidence" value="ECO:0007669"/>
    <property type="project" value="InterPro"/>
</dbReference>
<dbReference type="PANTHER" id="PTHR12818">
    <property type="entry name" value="TRNA (ADENINE(37)-N6)-METHYLTRANSFERASE"/>
    <property type="match status" value="1"/>
</dbReference>
<dbReference type="GO" id="GO:0032259">
    <property type="term" value="P:methylation"/>
    <property type="evidence" value="ECO:0007669"/>
    <property type="project" value="InterPro"/>
</dbReference>
<reference evidence="3 4" key="1">
    <citation type="journal article" date="2016" name="Genome Announc.">
        <title>Complete Genome Sequences of Aerococcus christensenii CCUG 28831T, Aerococcus sanguinicola CCUG 43001T, Aerococcus urinae CCUG 36881T, Aerococcus urinaeequi CCUG 28094T, Aerococcus urinaehominis CCUG 42038 BT, and Aerococcus viridans CCUG 4311T.</title>
        <authorList>
            <person name="Carkaci D."/>
            <person name="Dargis R."/>
            <person name="Nielsen X.C."/>
            <person name="Skovgaard O."/>
            <person name="Fuursted K."/>
            <person name="Christensen J.J."/>
        </authorList>
    </citation>
    <scope>NUCLEOTIDE SEQUENCE [LARGE SCALE GENOMIC DNA]</scope>
    <source>
        <strain evidence="3 4">CCUG42038B</strain>
    </source>
</reference>
<dbReference type="InterPro" id="IPR036414">
    <property type="entry name" value="YaeB_N_sf"/>
</dbReference>
<dbReference type="InterPro" id="IPR023368">
    <property type="entry name" value="UPF0066_cons_site"/>
</dbReference>
<dbReference type="KEGG" id="auh:AWM75_01825"/>
<dbReference type="PANTHER" id="PTHR12818:SF0">
    <property type="entry name" value="TRNA (ADENINE(37)-N6)-METHYLTRANSFERASE"/>
    <property type="match status" value="1"/>
</dbReference>
<dbReference type="EMBL" id="CP014163">
    <property type="protein sequence ID" value="AMB98807.1"/>
    <property type="molecule type" value="Genomic_DNA"/>
</dbReference>
<evidence type="ECO:0000313" key="3">
    <source>
        <dbReference type="EMBL" id="AMB98807.1"/>
    </source>
</evidence>
<dbReference type="STRING" id="128944.AWM75_01825"/>
<dbReference type="PROSITE" id="PS01318">
    <property type="entry name" value="TSAA_1"/>
    <property type="match status" value="1"/>
</dbReference>
<gene>
    <name evidence="3" type="ORF">AWM75_01825</name>
</gene>
<dbReference type="PROSITE" id="PS00092">
    <property type="entry name" value="N6_MTASE"/>
    <property type="match status" value="1"/>
</dbReference>
<dbReference type="NCBIfam" id="TIGR00104">
    <property type="entry name" value="tRNA_TsaA"/>
    <property type="match status" value="1"/>
</dbReference>
<dbReference type="AlphaFoldDB" id="A0A0X8FK59"/>
<dbReference type="Proteomes" id="UP000062260">
    <property type="component" value="Chromosome"/>
</dbReference>
<comment type="similarity">
    <text evidence="2">Belongs to the tRNA methyltransferase O family.</text>
</comment>
<reference evidence="4" key="2">
    <citation type="submission" date="2016-01" db="EMBL/GenBank/DDBJ databases">
        <title>Six Aerococcus type strain genome sequencing and assembly using PacBio and Illumina Hiseq.</title>
        <authorList>
            <person name="Carkaci D."/>
            <person name="Dargis R."/>
            <person name="Nielsen X.C."/>
            <person name="Skovgaard O."/>
            <person name="Fuursted K."/>
            <person name="Christensen J.J."/>
        </authorList>
    </citation>
    <scope>NUCLEOTIDE SEQUENCE [LARGE SCALE GENOMIC DNA]</scope>
    <source>
        <strain evidence="4">CCUG42038B</strain>
    </source>
</reference>
<organism evidence="3 4">
    <name type="scientific">Aerococcus urinaehominis</name>
    <dbReference type="NCBI Taxonomy" id="128944"/>
    <lineage>
        <taxon>Bacteria</taxon>
        <taxon>Bacillati</taxon>
        <taxon>Bacillota</taxon>
        <taxon>Bacilli</taxon>
        <taxon>Lactobacillales</taxon>
        <taxon>Aerococcaceae</taxon>
        <taxon>Aerococcus</taxon>
    </lineage>
</organism>
<dbReference type="RefSeq" id="WP_067977538.1">
    <property type="nucleotide sequence ID" value="NZ_CP014163.1"/>
</dbReference>
<keyword evidence="4" id="KW-1185">Reference proteome</keyword>
<dbReference type="GO" id="GO:0008168">
    <property type="term" value="F:methyltransferase activity"/>
    <property type="evidence" value="ECO:0007669"/>
    <property type="project" value="InterPro"/>
</dbReference>
<evidence type="ECO:0000256" key="2">
    <source>
        <dbReference type="ARBA" id="ARBA00033753"/>
    </source>
</evidence>
<keyword evidence="1" id="KW-0949">S-adenosyl-L-methionine</keyword>
<dbReference type="Pfam" id="PF01980">
    <property type="entry name" value="TrmO_N"/>
    <property type="match status" value="1"/>
</dbReference>